<dbReference type="PROSITE" id="PS50404">
    <property type="entry name" value="GST_NTER"/>
    <property type="match status" value="1"/>
</dbReference>
<dbReference type="PANTHER" id="PTHR43968:SF6">
    <property type="entry name" value="GLUTATHIONE S-TRANSFERASE OMEGA"/>
    <property type="match status" value="1"/>
</dbReference>
<accession>A0AAW8NLW2</accession>
<evidence type="ECO:0000313" key="3">
    <source>
        <dbReference type="EMBL" id="MDR8524192.1"/>
    </source>
</evidence>
<keyword evidence="6" id="KW-1185">Reference proteome</keyword>
<dbReference type="InterPro" id="IPR040079">
    <property type="entry name" value="Glutathione_S-Trfase"/>
</dbReference>
<dbReference type="InterPro" id="IPR010987">
    <property type="entry name" value="Glutathione-S-Trfase_C-like"/>
</dbReference>
<dbReference type="Gene3D" id="1.20.1050.10">
    <property type="match status" value="1"/>
</dbReference>
<dbReference type="GO" id="GO:0005737">
    <property type="term" value="C:cytoplasm"/>
    <property type="evidence" value="ECO:0007669"/>
    <property type="project" value="TreeGrafter"/>
</dbReference>
<dbReference type="CDD" id="cd03196">
    <property type="entry name" value="GST_C_5"/>
    <property type="match status" value="1"/>
</dbReference>
<dbReference type="PROSITE" id="PS50405">
    <property type="entry name" value="GST_CTER"/>
    <property type="match status" value="1"/>
</dbReference>
<dbReference type="EMBL" id="JAPMLE010000001">
    <property type="protein sequence ID" value="MDR8524192.1"/>
    <property type="molecule type" value="Genomic_DNA"/>
</dbReference>
<dbReference type="AlphaFoldDB" id="A0AAW8NLW2"/>
<dbReference type="SUPFAM" id="SSF47616">
    <property type="entry name" value="GST C-terminal domain-like"/>
    <property type="match status" value="1"/>
</dbReference>
<dbReference type="RefSeq" id="WP_310654895.1">
    <property type="nucleotide sequence ID" value="NZ_JAPMLA010000001.1"/>
</dbReference>
<dbReference type="Gene3D" id="3.40.30.10">
    <property type="entry name" value="Glutaredoxin"/>
    <property type="match status" value="1"/>
</dbReference>
<gene>
    <name evidence="3" type="ORF">OS133_11025</name>
    <name evidence="4" type="ORF">OS134_04690</name>
</gene>
<comment type="caution">
    <text evidence="3">The sequence shown here is derived from an EMBL/GenBank/DDBJ whole genome shotgun (WGS) entry which is preliminary data.</text>
</comment>
<evidence type="ECO:0000313" key="6">
    <source>
        <dbReference type="Proteomes" id="UP001271263"/>
    </source>
</evidence>
<dbReference type="SFLD" id="SFLDS00019">
    <property type="entry name" value="Glutathione_Transferase_(cytos"/>
    <property type="match status" value="1"/>
</dbReference>
<reference evidence="3" key="2">
    <citation type="submission" date="2022-11" db="EMBL/GenBank/DDBJ databases">
        <title>Prophages regulate Shewanella fidelis motility and biofilm formation: implications for gut colonization dynamics in Ciona robusta.</title>
        <authorList>
            <person name="Natarajan O."/>
            <person name="Gibboney S.L."/>
            <person name="Young M.N."/>
            <person name="Lim S.J."/>
            <person name="Pluta N."/>
            <person name="Atkinson C.G.F."/>
            <person name="Leigh B.A."/>
            <person name="Liberti A."/>
            <person name="Kees E."/>
            <person name="Breitbart M."/>
            <person name="Gralnick J."/>
            <person name="Dishaw L.J."/>
        </authorList>
    </citation>
    <scope>NUCLEOTIDE SEQUENCE</scope>
    <source>
        <strain evidence="3">3313</strain>
    </source>
</reference>
<protein>
    <submittedName>
        <fullName evidence="3">Glutathione S-transferase</fullName>
    </submittedName>
</protein>
<dbReference type="EMBL" id="JAPMLD010000002">
    <property type="protein sequence ID" value="MDW4823373.1"/>
    <property type="molecule type" value="Genomic_DNA"/>
</dbReference>
<dbReference type="PANTHER" id="PTHR43968">
    <property type="match status" value="1"/>
</dbReference>
<sequence>MSLPILYSFRRCPYAMRARLGIMLSGESVDLREIILKHKPQAMLDASPKGTVPVLVLSDGSVIEESIEIMCWALAKSDPADLLLQRTPALQEVAKALIQTNDGCFKSWLDKYKYADRYPEMSEQYYRQQGEVFIAQLESLLNKNQHLLTDSPSIADYAIYPFIRQFAGVDKTWFENADYPNVQRWLTTHLHSSEFKTIMKKYPTWLESNQSFKFGNRYSD</sequence>
<dbReference type="Pfam" id="PF13417">
    <property type="entry name" value="GST_N_3"/>
    <property type="match status" value="1"/>
</dbReference>
<feature type="domain" description="GST C-terminal" evidence="2">
    <location>
        <begin position="87"/>
        <end position="212"/>
    </location>
</feature>
<evidence type="ECO:0000313" key="5">
    <source>
        <dbReference type="Proteomes" id="UP001259340"/>
    </source>
</evidence>
<dbReference type="CDD" id="cd03060">
    <property type="entry name" value="GST_N_Omega_like"/>
    <property type="match status" value="1"/>
</dbReference>
<dbReference type="GO" id="GO:0006749">
    <property type="term" value="P:glutathione metabolic process"/>
    <property type="evidence" value="ECO:0007669"/>
    <property type="project" value="TreeGrafter"/>
</dbReference>
<evidence type="ECO:0000259" key="1">
    <source>
        <dbReference type="PROSITE" id="PS50404"/>
    </source>
</evidence>
<dbReference type="Pfam" id="PF13410">
    <property type="entry name" value="GST_C_2"/>
    <property type="match status" value="1"/>
</dbReference>
<reference evidence="4 6" key="1">
    <citation type="journal article" date="2022" name="bioRxiv">
        <title>Prophages regulate Shewanella fidelis 3313 motility and biofilm formation: implications for gut colonization dynamics in Ciona robusta.</title>
        <authorList>
            <person name="Natarajan O."/>
            <person name="Gibboney S.L."/>
            <person name="Young M.N."/>
            <person name="Lim S.J."/>
            <person name="Pluta N."/>
            <person name="Atkinson C.G."/>
            <person name="Leigh B.A."/>
            <person name="Liberti A."/>
            <person name="Kees E.D."/>
            <person name="Breitbart M."/>
            <person name="Gralnick J.A."/>
            <person name="Dishaw L.J."/>
        </authorList>
    </citation>
    <scope>NUCLEOTIDE SEQUENCE [LARGE SCALE GENOMIC DNA]</scope>
    <source>
        <strain evidence="4 6">JG4066</strain>
    </source>
</reference>
<name>A0AAW8NLW2_9GAMM</name>
<dbReference type="GO" id="GO:0045174">
    <property type="term" value="F:glutathione dehydrogenase (ascorbate) activity"/>
    <property type="evidence" value="ECO:0007669"/>
    <property type="project" value="TreeGrafter"/>
</dbReference>
<proteinExistence type="predicted"/>
<dbReference type="Proteomes" id="UP001259340">
    <property type="component" value="Unassembled WGS sequence"/>
</dbReference>
<dbReference type="InterPro" id="IPR036282">
    <property type="entry name" value="Glutathione-S-Trfase_C_sf"/>
</dbReference>
<dbReference type="InterPro" id="IPR004045">
    <property type="entry name" value="Glutathione_S-Trfase_N"/>
</dbReference>
<organism evidence="3 5">
    <name type="scientific">Shewanella fidelis</name>
    <dbReference type="NCBI Taxonomy" id="173509"/>
    <lineage>
        <taxon>Bacteria</taxon>
        <taxon>Pseudomonadati</taxon>
        <taxon>Pseudomonadota</taxon>
        <taxon>Gammaproteobacteria</taxon>
        <taxon>Alteromonadales</taxon>
        <taxon>Shewanellaceae</taxon>
        <taxon>Shewanella</taxon>
    </lineage>
</organism>
<feature type="domain" description="GST N-terminal" evidence="1">
    <location>
        <begin position="2"/>
        <end position="81"/>
    </location>
</feature>
<evidence type="ECO:0000313" key="4">
    <source>
        <dbReference type="EMBL" id="MDW4823373.1"/>
    </source>
</evidence>
<dbReference type="InterPro" id="IPR050983">
    <property type="entry name" value="GST_Omega/HSP26"/>
</dbReference>
<dbReference type="SUPFAM" id="SSF52833">
    <property type="entry name" value="Thioredoxin-like"/>
    <property type="match status" value="1"/>
</dbReference>
<dbReference type="GO" id="GO:0004364">
    <property type="term" value="F:glutathione transferase activity"/>
    <property type="evidence" value="ECO:0007669"/>
    <property type="project" value="TreeGrafter"/>
</dbReference>
<dbReference type="Proteomes" id="UP001271263">
    <property type="component" value="Unassembled WGS sequence"/>
</dbReference>
<evidence type="ECO:0000259" key="2">
    <source>
        <dbReference type="PROSITE" id="PS50405"/>
    </source>
</evidence>
<dbReference type="InterPro" id="IPR036249">
    <property type="entry name" value="Thioredoxin-like_sf"/>
</dbReference>